<proteinExistence type="predicted"/>
<dbReference type="RefSeq" id="XP_007412430.1">
    <property type="nucleotide sequence ID" value="XM_007412368.1"/>
</dbReference>
<organism evidence="3">
    <name type="scientific">Melampsora larici-populina (strain 98AG31 / pathotype 3-4-7)</name>
    <name type="common">Poplar leaf rust fungus</name>
    <dbReference type="NCBI Taxonomy" id="747676"/>
    <lineage>
        <taxon>Eukaryota</taxon>
        <taxon>Fungi</taxon>
        <taxon>Dikarya</taxon>
        <taxon>Basidiomycota</taxon>
        <taxon>Pucciniomycotina</taxon>
        <taxon>Pucciniomycetes</taxon>
        <taxon>Pucciniales</taxon>
        <taxon>Melampsoraceae</taxon>
        <taxon>Melampsora</taxon>
    </lineage>
</organism>
<evidence type="ECO:0000313" key="2">
    <source>
        <dbReference type="EMBL" id="EGG04301.1"/>
    </source>
</evidence>
<feature type="region of interest" description="Disordered" evidence="1">
    <location>
        <begin position="101"/>
        <end position="140"/>
    </location>
</feature>
<dbReference type="OrthoDB" id="6093671at2759"/>
<dbReference type="VEuPathDB" id="FungiDB:MELLADRAFT_108618"/>
<sequence>MPTFNGSLMYFGCLSAQYTNTTLIPFHCSIKAWMSIGFFNLFIKSIENEAVLSATLDHLPEMTLVDVSDKLPAVKKCPQMTTWKQRDQNNIVKVKPSITVNDNHHDVNDINRTPSEKTSPTPNLPQGSVTSCPCGKSISM</sequence>
<keyword evidence="3" id="KW-1185">Reference proteome</keyword>
<feature type="compositionally biased region" description="Polar residues" evidence="1">
    <location>
        <begin position="110"/>
        <end position="131"/>
    </location>
</feature>
<evidence type="ECO:0000256" key="1">
    <source>
        <dbReference type="SAM" id="MobiDB-lite"/>
    </source>
</evidence>
<protein>
    <submittedName>
        <fullName evidence="2">Uncharacterized protein</fullName>
    </submittedName>
</protein>
<name>F4RTP6_MELLP</name>
<gene>
    <name evidence="2" type="ORF">MELLADRAFT_108618</name>
</gene>
<reference evidence="3" key="1">
    <citation type="journal article" date="2011" name="Proc. Natl. Acad. Sci. U.S.A.">
        <title>Obligate biotrophy features unraveled by the genomic analysis of rust fungi.</title>
        <authorList>
            <person name="Duplessis S."/>
            <person name="Cuomo C.A."/>
            <person name="Lin Y.-C."/>
            <person name="Aerts A."/>
            <person name="Tisserant E."/>
            <person name="Veneault-Fourrey C."/>
            <person name="Joly D.L."/>
            <person name="Hacquard S."/>
            <person name="Amselem J."/>
            <person name="Cantarel B.L."/>
            <person name="Chiu R."/>
            <person name="Coutinho P.M."/>
            <person name="Feau N."/>
            <person name="Field M."/>
            <person name="Frey P."/>
            <person name="Gelhaye E."/>
            <person name="Goldberg J."/>
            <person name="Grabherr M.G."/>
            <person name="Kodira C.D."/>
            <person name="Kohler A."/>
            <person name="Kuees U."/>
            <person name="Lindquist E.A."/>
            <person name="Lucas S.M."/>
            <person name="Mago R."/>
            <person name="Mauceli E."/>
            <person name="Morin E."/>
            <person name="Murat C."/>
            <person name="Pangilinan J.L."/>
            <person name="Park R."/>
            <person name="Pearson M."/>
            <person name="Quesneville H."/>
            <person name="Rouhier N."/>
            <person name="Sakthikumar S."/>
            <person name="Salamov A.A."/>
            <person name="Schmutz J."/>
            <person name="Selles B."/>
            <person name="Shapiro H."/>
            <person name="Tanguay P."/>
            <person name="Tuskan G.A."/>
            <person name="Henrissat B."/>
            <person name="Van de Peer Y."/>
            <person name="Rouze P."/>
            <person name="Ellis J.G."/>
            <person name="Dodds P.N."/>
            <person name="Schein J.E."/>
            <person name="Zhong S."/>
            <person name="Hamelin R.C."/>
            <person name="Grigoriev I.V."/>
            <person name="Szabo L.J."/>
            <person name="Martin F."/>
        </authorList>
    </citation>
    <scope>NUCLEOTIDE SEQUENCE [LARGE SCALE GENOMIC DNA]</scope>
    <source>
        <strain evidence="3">98AG31 / pathotype 3-4-7</strain>
    </source>
</reference>
<dbReference type="GeneID" id="18923522"/>
<dbReference type="AlphaFoldDB" id="F4RTP6"/>
<dbReference type="EMBL" id="GL883119">
    <property type="protein sequence ID" value="EGG04301.1"/>
    <property type="molecule type" value="Genomic_DNA"/>
</dbReference>
<dbReference type="InParanoid" id="F4RTP6"/>
<evidence type="ECO:0000313" key="3">
    <source>
        <dbReference type="Proteomes" id="UP000001072"/>
    </source>
</evidence>
<dbReference type="KEGG" id="mlr:MELLADRAFT_108618"/>
<dbReference type="Proteomes" id="UP000001072">
    <property type="component" value="Unassembled WGS sequence"/>
</dbReference>
<accession>F4RTP6</accession>
<dbReference type="HOGENOM" id="CLU_1835589_0_0_1"/>